<dbReference type="GO" id="GO:0005886">
    <property type="term" value="C:plasma membrane"/>
    <property type="evidence" value="ECO:0007669"/>
    <property type="project" value="TreeGrafter"/>
</dbReference>
<keyword evidence="1" id="KW-0812">Transmembrane</keyword>
<dbReference type="AlphaFoldDB" id="A0A644XVA6"/>
<feature type="transmembrane region" description="Helical" evidence="1">
    <location>
        <begin position="145"/>
        <end position="167"/>
    </location>
</feature>
<sequence>MLKKNGLFWSYKSYVADMTDAEQKRLGKYMLDTSIRRSVMAVLLSAAVELSSVLVGLSAQIIQNYRGYYLLSGFALLCDAAMFYVLSLLSKNNIIRSEKLKRSLFDLFWLFFSIFLLLFSGVEVAETGSISNFITLILVTGIIPYFKLFEILPLLIIDASGMIYVILHYSCPVFHIQQILILSVIAFVISRYSYRFFVCSSVDNRLLDIANDELKKLNEKLSELSVTDELTSLLNRRGFEYEINMLWEKCLREKRSLSALMIDIDNFKSYNDTFGHVSGDKCLRQIANAIRSCARKYDIVARYGGEEFCVIFDAVDKITILEIAIRIRLSVEALKIQDAVSGYVSVSIGAATVLPDRNNEPKNLIRNADEQLYRAKSEGKNRVCFFDV</sequence>
<dbReference type="GO" id="GO:0043709">
    <property type="term" value="P:cell adhesion involved in single-species biofilm formation"/>
    <property type="evidence" value="ECO:0007669"/>
    <property type="project" value="TreeGrafter"/>
</dbReference>
<dbReference type="SUPFAM" id="SSF55073">
    <property type="entry name" value="Nucleotide cyclase"/>
    <property type="match status" value="1"/>
</dbReference>
<dbReference type="InterPro" id="IPR050469">
    <property type="entry name" value="Diguanylate_Cyclase"/>
</dbReference>
<protein>
    <recommendedName>
        <fullName evidence="2">GGDEF domain-containing protein</fullName>
    </recommendedName>
</protein>
<dbReference type="CDD" id="cd01949">
    <property type="entry name" value="GGDEF"/>
    <property type="match status" value="1"/>
</dbReference>
<gene>
    <name evidence="3" type="ORF">SDC9_66534</name>
</gene>
<dbReference type="GO" id="GO:1902201">
    <property type="term" value="P:negative regulation of bacterial-type flagellum-dependent cell motility"/>
    <property type="evidence" value="ECO:0007669"/>
    <property type="project" value="TreeGrafter"/>
</dbReference>
<evidence type="ECO:0000256" key="1">
    <source>
        <dbReference type="SAM" id="Phobius"/>
    </source>
</evidence>
<name>A0A644XVA6_9ZZZZ</name>
<organism evidence="3">
    <name type="scientific">bioreactor metagenome</name>
    <dbReference type="NCBI Taxonomy" id="1076179"/>
    <lineage>
        <taxon>unclassified sequences</taxon>
        <taxon>metagenomes</taxon>
        <taxon>ecological metagenomes</taxon>
    </lineage>
</organism>
<evidence type="ECO:0000259" key="2">
    <source>
        <dbReference type="PROSITE" id="PS50887"/>
    </source>
</evidence>
<dbReference type="InterPro" id="IPR043128">
    <property type="entry name" value="Rev_trsase/Diguanyl_cyclase"/>
</dbReference>
<dbReference type="InterPro" id="IPR000160">
    <property type="entry name" value="GGDEF_dom"/>
</dbReference>
<dbReference type="PANTHER" id="PTHR45138:SF9">
    <property type="entry name" value="DIGUANYLATE CYCLASE DGCM-RELATED"/>
    <property type="match status" value="1"/>
</dbReference>
<proteinExistence type="predicted"/>
<dbReference type="InterPro" id="IPR029787">
    <property type="entry name" value="Nucleotide_cyclase"/>
</dbReference>
<dbReference type="NCBIfam" id="TIGR00254">
    <property type="entry name" value="GGDEF"/>
    <property type="match status" value="1"/>
</dbReference>
<dbReference type="Gene3D" id="3.30.70.270">
    <property type="match status" value="1"/>
</dbReference>
<feature type="transmembrane region" description="Helical" evidence="1">
    <location>
        <begin position="68"/>
        <end position="86"/>
    </location>
</feature>
<dbReference type="EMBL" id="VSSQ01003313">
    <property type="protein sequence ID" value="MPM20105.1"/>
    <property type="molecule type" value="Genomic_DNA"/>
</dbReference>
<feature type="transmembrane region" description="Helical" evidence="1">
    <location>
        <begin position="38"/>
        <end position="62"/>
    </location>
</feature>
<evidence type="ECO:0000313" key="3">
    <source>
        <dbReference type="EMBL" id="MPM20105.1"/>
    </source>
</evidence>
<reference evidence="3" key="1">
    <citation type="submission" date="2019-08" db="EMBL/GenBank/DDBJ databases">
        <authorList>
            <person name="Kucharzyk K."/>
            <person name="Murdoch R.W."/>
            <person name="Higgins S."/>
            <person name="Loffler F."/>
        </authorList>
    </citation>
    <scope>NUCLEOTIDE SEQUENCE</scope>
</reference>
<keyword evidence="1" id="KW-0472">Membrane</keyword>
<dbReference type="GO" id="GO:0052621">
    <property type="term" value="F:diguanylate cyclase activity"/>
    <property type="evidence" value="ECO:0007669"/>
    <property type="project" value="TreeGrafter"/>
</dbReference>
<feature type="transmembrane region" description="Helical" evidence="1">
    <location>
        <begin position="107"/>
        <end position="125"/>
    </location>
</feature>
<feature type="domain" description="GGDEF" evidence="2">
    <location>
        <begin position="255"/>
        <end position="388"/>
    </location>
</feature>
<accession>A0A644XVA6</accession>
<dbReference type="PANTHER" id="PTHR45138">
    <property type="entry name" value="REGULATORY COMPONENTS OF SENSORY TRANSDUCTION SYSTEM"/>
    <property type="match status" value="1"/>
</dbReference>
<comment type="caution">
    <text evidence="3">The sequence shown here is derived from an EMBL/GenBank/DDBJ whole genome shotgun (WGS) entry which is preliminary data.</text>
</comment>
<dbReference type="PROSITE" id="PS50887">
    <property type="entry name" value="GGDEF"/>
    <property type="match status" value="1"/>
</dbReference>
<dbReference type="SMART" id="SM00267">
    <property type="entry name" value="GGDEF"/>
    <property type="match status" value="1"/>
</dbReference>
<dbReference type="FunFam" id="3.30.70.270:FF:000001">
    <property type="entry name" value="Diguanylate cyclase domain protein"/>
    <property type="match status" value="1"/>
</dbReference>
<dbReference type="Pfam" id="PF00990">
    <property type="entry name" value="GGDEF"/>
    <property type="match status" value="1"/>
</dbReference>
<keyword evidence="1" id="KW-1133">Transmembrane helix</keyword>